<dbReference type="PROSITE" id="PS50089">
    <property type="entry name" value="ZF_RING_2"/>
    <property type="match status" value="1"/>
</dbReference>
<reference evidence="12" key="1">
    <citation type="journal article" date="2021" name="Genome Biol. Evol.">
        <title>A High-Quality Reference Genome for a Parasitic Bivalve with Doubly Uniparental Inheritance (Bivalvia: Unionida).</title>
        <authorList>
            <person name="Smith C.H."/>
        </authorList>
    </citation>
    <scope>NUCLEOTIDE SEQUENCE</scope>
    <source>
        <strain evidence="12">CHS0354</strain>
    </source>
</reference>
<dbReference type="GO" id="GO:0000288">
    <property type="term" value="P:nuclear-transcribed mRNA catabolic process, deadenylation-dependent decay"/>
    <property type="evidence" value="ECO:0007669"/>
    <property type="project" value="TreeGrafter"/>
</dbReference>
<dbReference type="InterPro" id="IPR017907">
    <property type="entry name" value="Znf_RING_CS"/>
</dbReference>
<comment type="catalytic activity">
    <reaction evidence="1">
        <text>S-ubiquitinyl-[E2 ubiquitin-conjugating enzyme]-L-cysteine + [acceptor protein]-L-lysine = [E2 ubiquitin-conjugating enzyme]-L-cysteine + N(6)-ubiquitinyl-[acceptor protein]-L-lysine.</text>
        <dbReference type="EC" id="2.3.2.27"/>
    </reaction>
</comment>
<dbReference type="GO" id="GO:0061630">
    <property type="term" value="F:ubiquitin protein ligase activity"/>
    <property type="evidence" value="ECO:0007669"/>
    <property type="project" value="UniProtKB-EC"/>
</dbReference>
<dbReference type="GO" id="GO:0000209">
    <property type="term" value="P:protein polyubiquitination"/>
    <property type="evidence" value="ECO:0007669"/>
    <property type="project" value="TreeGrafter"/>
</dbReference>
<feature type="compositionally biased region" description="Polar residues" evidence="9">
    <location>
        <begin position="706"/>
        <end position="731"/>
    </location>
</feature>
<dbReference type="GO" id="GO:0000932">
    <property type="term" value="C:P-body"/>
    <property type="evidence" value="ECO:0007669"/>
    <property type="project" value="UniProtKB-SubCell"/>
</dbReference>
<dbReference type="SMART" id="SM00184">
    <property type="entry name" value="RING"/>
    <property type="match status" value="1"/>
</dbReference>
<keyword evidence="4" id="KW-0808">Transferase</keyword>
<dbReference type="GO" id="GO:0006511">
    <property type="term" value="P:ubiquitin-dependent protein catabolic process"/>
    <property type="evidence" value="ECO:0007669"/>
    <property type="project" value="TreeGrafter"/>
</dbReference>
<feature type="region of interest" description="Disordered" evidence="9">
    <location>
        <begin position="952"/>
        <end position="980"/>
    </location>
</feature>
<dbReference type="FunFam" id="1.20.120.1790:FF:000001">
    <property type="entry name" value="roquin-1 isoform X1"/>
    <property type="match status" value="1"/>
</dbReference>
<dbReference type="GO" id="GO:0003725">
    <property type="term" value="F:double-stranded RNA binding"/>
    <property type="evidence" value="ECO:0007669"/>
    <property type="project" value="TreeGrafter"/>
</dbReference>
<dbReference type="InterPro" id="IPR000571">
    <property type="entry name" value="Znf_CCCH"/>
</dbReference>
<evidence type="ECO:0000313" key="12">
    <source>
        <dbReference type="EMBL" id="KAK3587350.1"/>
    </source>
</evidence>
<keyword evidence="6 8" id="KW-0863">Zinc-finger</keyword>
<organism evidence="12 13">
    <name type="scientific">Potamilus streckersoni</name>
    <dbReference type="NCBI Taxonomy" id="2493646"/>
    <lineage>
        <taxon>Eukaryota</taxon>
        <taxon>Metazoa</taxon>
        <taxon>Spiralia</taxon>
        <taxon>Lophotrochozoa</taxon>
        <taxon>Mollusca</taxon>
        <taxon>Bivalvia</taxon>
        <taxon>Autobranchia</taxon>
        <taxon>Heteroconchia</taxon>
        <taxon>Palaeoheterodonta</taxon>
        <taxon>Unionida</taxon>
        <taxon>Unionoidea</taxon>
        <taxon>Unionidae</taxon>
        <taxon>Ambleminae</taxon>
        <taxon>Lampsilini</taxon>
        <taxon>Potamilus</taxon>
    </lineage>
</organism>
<protein>
    <recommendedName>
        <fullName evidence="3">RING-type E3 ubiquitin transferase</fullName>
        <ecNumber evidence="3">2.3.2.27</ecNumber>
    </recommendedName>
</protein>
<dbReference type="EMBL" id="JAEAOA010002135">
    <property type="protein sequence ID" value="KAK3587350.1"/>
    <property type="molecule type" value="Genomic_DNA"/>
</dbReference>
<keyword evidence="7 8" id="KW-0862">Zinc</keyword>
<comment type="subcellular location">
    <subcellularLocation>
        <location evidence="2">Cytoplasm</location>
        <location evidence="2">P-body</location>
    </subcellularLocation>
</comment>
<dbReference type="Pfam" id="PF00642">
    <property type="entry name" value="zf-CCCH"/>
    <property type="match status" value="1"/>
</dbReference>
<feature type="zinc finger region" description="C3H1-type" evidence="8">
    <location>
        <begin position="411"/>
        <end position="439"/>
    </location>
</feature>
<dbReference type="Pfam" id="PF21206">
    <property type="entry name" value="Roquin_1_2-like_ROQ"/>
    <property type="match status" value="1"/>
</dbReference>
<dbReference type="FunFam" id="3.30.40.10:FF:000047">
    <property type="entry name" value="Roquin-2 isoform 1"/>
    <property type="match status" value="1"/>
</dbReference>
<evidence type="ECO:0000256" key="4">
    <source>
        <dbReference type="ARBA" id="ARBA00022679"/>
    </source>
</evidence>
<feature type="compositionally biased region" description="Polar residues" evidence="9">
    <location>
        <begin position="749"/>
        <end position="760"/>
    </location>
</feature>
<reference evidence="12" key="3">
    <citation type="submission" date="2023-05" db="EMBL/GenBank/DDBJ databases">
        <authorList>
            <person name="Smith C.H."/>
        </authorList>
    </citation>
    <scope>NUCLEOTIDE SEQUENCE</scope>
    <source>
        <strain evidence="12">CHS0354</strain>
        <tissue evidence="12">Mantle</tissue>
    </source>
</reference>
<dbReference type="Pfam" id="PF13445">
    <property type="entry name" value="zf-RING_UBOX"/>
    <property type="match status" value="1"/>
</dbReference>
<dbReference type="CDD" id="cd16638">
    <property type="entry name" value="mRING-HC-C3HC3D_Roquin"/>
    <property type="match status" value="1"/>
</dbReference>
<dbReference type="InterPro" id="IPR027370">
    <property type="entry name" value="Znf-RING_euk"/>
</dbReference>
<feature type="domain" description="RING-type" evidence="10">
    <location>
        <begin position="14"/>
        <end position="54"/>
    </location>
</feature>
<feature type="compositionally biased region" description="Basic and acidic residues" evidence="9">
    <location>
        <begin position="967"/>
        <end position="976"/>
    </location>
</feature>
<dbReference type="PROSITE" id="PS00518">
    <property type="entry name" value="ZF_RING_1"/>
    <property type="match status" value="1"/>
</dbReference>
<gene>
    <name evidence="12" type="ORF">CHS0354_036516</name>
</gene>
<feature type="domain" description="C3H1-type" evidence="11">
    <location>
        <begin position="411"/>
        <end position="439"/>
    </location>
</feature>
<dbReference type="PANTHER" id="PTHR13139">
    <property type="entry name" value="RING FINGER AND CCCH-TYPE ZINC FINGER DOMAIN-CONTAINING PROTEIN"/>
    <property type="match status" value="1"/>
</dbReference>
<evidence type="ECO:0000256" key="6">
    <source>
        <dbReference type="ARBA" id="ARBA00022771"/>
    </source>
</evidence>
<dbReference type="PANTHER" id="PTHR13139:SF54">
    <property type="entry name" value="RING-TYPE E3 UBIQUITIN TRANSFERASE"/>
    <property type="match status" value="1"/>
</dbReference>
<dbReference type="Pfam" id="PF18386">
    <property type="entry name" value="ROQ_II"/>
    <property type="match status" value="1"/>
</dbReference>
<dbReference type="AlphaFoldDB" id="A0AAE0S9L3"/>
<dbReference type="GO" id="GO:0003729">
    <property type="term" value="F:mRNA binding"/>
    <property type="evidence" value="ECO:0007669"/>
    <property type="project" value="TreeGrafter"/>
</dbReference>
<dbReference type="PROSITE" id="PS50103">
    <property type="entry name" value="ZF_C3H1"/>
    <property type="match status" value="1"/>
</dbReference>
<keyword evidence="13" id="KW-1185">Reference proteome</keyword>
<dbReference type="GO" id="GO:0008270">
    <property type="term" value="F:zinc ion binding"/>
    <property type="evidence" value="ECO:0007669"/>
    <property type="project" value="UniProtKB-KW"/>
</dbReference>
<dbReference type="Proteomes" id="UP001195483">
    <property type="component" value="Unassembled WGS sequence"/>
</dbReference>
<evidence type="ECO:0000256" key="2">
    <source>
        <dbReference type="ARBA" id="ARBA00004201"/>
    </source>
</evidence>
<dbReference type="SMART" id="SM00356">
    <property type="entry name" value="ZnF_C3H1"/>
    <property type="match status" value="1"/>
</dbReference>
<evidence type="ECO:0000256" key="8">
    <source>
        <dbReference type="PROSITE-ProRule" id="PRU00723"/>
    </source>
</evidence>
<dbReference type="SUPFAM" id="SSF57850">
    <property type="entry name" value="RING/U-box"/>
    <property type="match status" value="1"/>
</dbReference>
<name>A0AAE0S9L3_9BIVA</name>
<evidence type="ECO:0000313" key="13">
    <source>
        <dbReference type="Proteomes" id="UP001195483"/>
    </source>
</evidence>
<feature type="region of interest" description="Disordered" evidence="9">
    <location>
        <begin position="698"/>
        <end position="762"/>
    </location>
</feature>
<dbReference type="Gene3D" id="3.30.40.10">
    <property type="entry name" value="Zinc/RING finger domain, C3HC4 (zinc finger)"/>
    <property type="match status" value="1"/>
</dbReference>
<evidence type="ECO:0000256" key="9">
    <source>
        <dbReference type="SAM" id="MobiDB-lite"/>
    </source>
</evidence>
<reference evidence="12" key="2">
    <citation type="journal article" date="2021" name="Genome Biol. Evol.">
        <title>Developing a high-quality reference genome for a parasitic bivalve with doubly uniparental inheritance (Bivalvia: Unionida).</title>
        <authorList>
            <person name="Smith C.H."/>
        </authorList>
    </citation>
    <scope>NUCLEOTIDE SEQUENCE</scope>
    <source>
        <strain evidence="12">CHS0354</strain>
        <tissue evidence="12">Mantle</tissue>
    </source>
</reference>
<proteinExistence type="predicted"/>
<dbReference type="GO" id="GO:0010494">
    <property type="term" value="C:cytoplasmic stress granule"/>
    <property type="evidence" value="ECO:0007669"/>
    <property type="project" value="TreeGrafter"/>
</dbReference>
<evidence type="ECO:0000259" key="10">
    <source>
        <dbReference type="PROSITE" id="PS50089"/>
    </source>
</evidence>
<dbReference type="EC" id="2.3.2.27" evidence="3"/>
<dbReference type="InterPro" id="IPR013083">
    <property type="entry name" value="Znf_RING/FYVE/PHD"/>
</dbReference>
<evidence type="ECO:0000256" key="1">
    <source>
        <dbReference type="ARBA" id="ARBA00000900"/>
    </source>
</evidence>
<dbReference type="Gene3D" id="1.20.120.1790">
    <property type="match status" value="1"/>
</dbReference>
<evidence type="ECO:0000259" key="11">
    <source>
        <dbReference type="PROSITE" id="PS50103"/>
    </source>
</evidence>
<comment type="caution">
    <text evidence="12">The sequence shown here is derived from an EMBL/GenBank/DDBJ whole genome shotgun (WGS) entry which is preliminary data.</text>
</comment>
<evidence type="ECO:0000256" key="3">
    <source>
        <dbReference type="ARBA" id="ARBA00012483"/>
    </source>
</evidence>
<evidence type="ECO:0000256" key="7">
    <source>
        <dbReference type="ARBA" id="ARBA00022833"/>
    </source>
</evidence>
<sequence>MPVQTPQWTEFLSCPVCYNVFSEIMYKPISLACGHTICNSCLMKLQQKKCPFDQSKFVREFEDLPINYALLQLVGAVIPEFSQADIEAQNKHYEPCRKSVEKLALLLKPLSPGDGEDKTPSLNSSNCVLSRPMQRKLIALVNCQLVEEEGRIRAMKAARSLGERSVTELILQHQNPQQLSSNLWAAVRARGCQFLGPAMQEEVLRLILLALEDGSALSRKVLVLFVVQRLENQYPQSSKTAIGHVVQLLYRASCFKVTKRDGESSLMQLKEEFRTYEALRREHDTQIVQIAMEAGLRIAPDQWSSLLYGDSAHKSHMQSIIDKLQTPQTFGQSVNELVIALQRTGDPHGLQKLRPHLEFLSNIDPGPDIPGPSWENLEVILKAVETVVLGLVDFLKTVSKRHENQTPYHPRYKTSMCRDFLEKAKCPRGASCTFAHSEEELEKYRQKNRKTSRPGLSQIPDHILATDGTVLDNQDSPATKAHDSLVSSSTVQNVIGQIGSMSIASRFSSDRPAHPNVATVAPSAQVSVCGSVQTISHQSMRATQPETSQSTEIRPTMMPFDIGSIHGGNCSRANPPIGDRCHVPMSMSCGQFAYSGGLPQFMQPFSHGYRFQQLNPYAEPWFPCVHHQIAAAAAASQGDQPCAGCAAHYAGHHHGASMVSPAQRHTSHVIPQQIVSHQAVASQQILPHQQVMFHPPMSAQGHGHLSVSSGQSHMSVNSSSLSAVHTCTSQDQQKHMLSRPPPSHHEGSLQFSSTERQSLSHLHERRNELLAQLQQNSSNRGKTTGVESVVPTAEVSLTGSACVRTDPNLADLFPRVTCREDDSGPHVLQSFTDSVDTKYLYERLAAQSVTQPRSVTDAMIASRLTSALPQSVKQMSQMTIPCAVSVTSSMYESPASKPTKDPDLDGKALSAAKAEFLKKEDADKLTWITSMCGDTATDMVVRSIQMSRPQSTVVSCPRGISSQDEENSSRKSHTAEEKEDEEVFIPFYPPIVSKYGPISRTSRAKFRTTGPLQVMADDHMKITTPVTAVTPLTHPIPNAITVPSRYTAENGPFLASGNLLSDSSPLDPLMEPYSLWKTESFHNLIQQEVARLEERAKMAVSEDERLSCELQAVEMQISLKQLQTRQELEAREAQKNASLYFQRHLEKEDKKRKK</sequence>
<dbReference type="InterPro" id="IPR052249">
    <property type="entry name" value="Roquin_domain"/>
</dbReference>
<dbReference type="SUPFAM" id="SSF90229">
    <property type="entry name" value="CCCH zinc finger"/>
    <property type="match status" value="1"/>
</dbReference>
<dbReference type="GO" id="GO:0035613">
    <property type="term" value="F:RNA stem-loop binding"/>
    <property type="evidence" value="ECO:0007669"/>
    <property type="project" value="TreeGrafter"/>
</dbReference>
<evidence type="ECO:0000256" key="5">
    <source>
        <dbReference type="ARBA" id="ARBA00022723"/>
    </source>
</evidence>
<accession>A0AAE0S9L3</accession>
<dbReference type="InterPro" id="IPR048575">
    <property type="entry name" value="Roquin_1_2-like_ROQ"/>
</dbReference>
<dbReference type="InterPro" id="IPR001841">
    <property type="entry name" value="Znf_RING"/>
</dbReference>
<dbReference type="Gene3D" id="4.10.1000.10">
    <property type="entry name" value="Zinc finger, CCCH-type"/>
    <property type="match status" value="1"/>
</dbReference>
<keyword evidence="5 8" id="KW-0479">Metal-binding</keyword>
<dbReference type="InterPro" id="IPR041523">
    <property type="entry name" value="ROQ_II"/>
</dbReference>
<dbReference type="InterPro" id="IPR036855">
    <property type="entry name" value="Znf_CCCH_sf"/>
</dbReference>